<dbReference type="AlphaFoldDB" id="A0A2V4EV46"/>
<gene>
    <name evidence="1" type="ORF">DKK70_01075</name>
</gene>
<comment type="caution">
    <text evidence="1">The sequence shown here is derived from an EMBL/GenBank/DDBJ whole genome shotgun (WGS) entry which is preliminary data.</text>
</comment>
<dbReference type="Proteomes" id="UP000247932">
    <property type="component" value="Unassembled WGS sequence"/>
</dbReference>
<evidence type="ECO:0000313" key="2">
    <source>
        <dbReference type="Proteomes" id="UP000247932"/>
    </source>
</evidence>
<sequence length="68" mass="8007">MERPLSNGYHYDYDDSFDELFTKIEQALKLKLSYKDDKGCFENHIKGILSNNAIQWKQLVWAPSKLPD</sequence>
<protein>
    <submittedName>
        <fullName evidence="1">Uncharacterized protein</fullName>
    </submittedName>
</protein>
<name>A0A2V4EV46_9GAMM</name>
<reference evidence="1 2" key="1">
    <citation type="submission" date="2018-05" db="EMBL/GenBank/DDBJ databases">
        <title>Reference genomes for bee gut microbiota database.</title>
        <authorList>
            <person name="Ellegaard K.M."/>
        </authorList>
    </citation>
    <scope>NUCLEOTIDE SEQUENCE [LARGE SCALE GENOMIC DNA]</scope>
    <source>
        <strain evidence="1 2">ESL0182</strain>
    </source>
</reference>
<dbReference type="OrthoDB" id="6043530at2"/>
<keyword evidence="2" id="KW-1185">Reference proteome</keyword>
<evidence type="ECO:0000313" key="1">
    <source>
        <dbReference type="EMBL" id="PXZ08388.1"/>
    </source>
</evidence>
<proteinExistence type="predicted"/>
<accession>A0A2V4EV46</accession>
<dbReference type="EMBL" id="QGLR01000004">
    <property type="protein sequence ID" value="PXZ08388.1"/>
    <property type="molecule type" value="Genomic_DNA"/>
</dbReference>
<organism evidence="1 2">
    <name type="scientific">Gilliamella apicola</name>
    <dbReference type="NCBI Taxonomy" id="1196095"/>
    <lineage>
        <taxon>Bacteria</taxon>
        <taxon>Pseudomonadati</taxon>
        <taxon>Pseudomonadota</taxon>
        <taxon>Gammaproteobacteria</taxon>
        <taxon>Orbales</taxon>
        <taxon>Orbaceae</taxon>
        <taxon>Gilliamella</taxon>
    </lineage>
</organism>